<dbReference type="InterPro" id="IPR050893">
    <property type="entry name" value="Sugar_PTS"/>
</dbReference>
<keyword evidence="1" id="KW-0813">Transport</keyword>
<evidence type="ECO:0000256" key="4">
    <source>
        <dbReference type="ARBA" id="ARBA00022679"/>
    </source>
</evidence>
<keyword evidence="2" id="KW-0597">Phosphoprotein</keyword>
<dbReference type="PROSITE" id="PS51094">
    <property type="entry name" value="PTS_EIIA_TYPE_2"/>
    <property type="match status" value="1"/>
</dbReference>
<evidence type="ECO:0000259" key="7">
    <source>
        <dbReference type="PROSITE" id="PS51094"/>
    </source>
</evidence>
<protein>
    <submittedName>
        <fullName evidence="8">Bifunctional PTS system fructose-specific transporter subunit IIA/HPr protein</fullName>
    </submittedName>
</protein>
<dbReference type="Pfam" id="PF00359">
    <property type="entry name" value="PTS_EIIA_2"/>
    <property type="match status" value="1"/>
</dbReference>
<evidence type="ECO:0000313" key="8">
    <source>
        <dbReference type="EMBL" id="AEX06683.1"/>
    </source>
</evidence>
<dbReference type="GeneID" id="66558941"/>
<dbReference type="PANTHER" id="PTHR30181:SF2">
    <property type="entry name" value="PTS SYSTEM MANNITOL-SPECIFIC EIICBA COMPONENT"/>
    <property type="match status" value="1"/>
</dbReference>
<evidence type="ECO:0000313" key="9">
    <source>
        <dbReference type="Proteomes" id="UP000007843"/>
    </source>
</evidence>
<evidence type="ECO:0000256" key="2">
    <source>
        <dbReference type="ARBA" id="ARBA00022553"/>
    </source>
</evidence>
<keyword evidence="5" id="KW-0598">Phosphotransferase system</keyword>
<dbReference type="AlphaFoldDB" id="A0A0H3HGR3"/>
<evidence type="ECO:0000256" key="6">
    <source>
        <dbReference type="ARBA" id="ARBA00022777"/>
    </source>
</evidence>
<dbReference type="GO" id="GO:0005886">
    <property type="term" value="C:plasma membrane"/>
    <property type="evidence" value="ECO:0007669"/>
    <property type="project" value="TreeGrafter"/>
</dbReference>
<dbReference type="SUPFAM" id="SSF55804">
    <property type="entry name" value="Phoshotransferase/anion transport protein"/>
    <property type="match status" value="1"/>
</dbReference>
<keyword evidence="3" id="KW-0762">Sugar transport</keyword>
<evidence type="ECO:0000256" key="3">
    <source>
        <dbReference type="ARBA" id="ARBA00022597"/>
    </source>
</evidence>
<dbReference type="Gene3D" id="3.40.930.10">
    <property type="entry name" value="Mannitol-specific EII, Chain A"/>
    <property type="match status" value="1"/>
</dbReference>
<dbReference type="PANTHER" id="PTHR30181">
    <property type="entry name" value="MANNITOL PERMEASE IIC COMPONENT"/>
    <property type="match status" value="1"/>
</dbReference>
<keyword evidence="4" id="KW-0808">Transferase</keyword>
<dbReference type="RefSeq" id="WP_014230008.1">
    <property type="nucleotide sequence ID" value="NC_016612.1"/>
</dbReference>
<dbReference type="Proteomes" id="UP000007843">
    <property type="component" value="Chromosome"/>
</dbReference>
<dbReference type="InterPro" id="IPR002178">
    <property type="entry name" value="PTS_EIIA_type-2_dom"/>
</dbReference>
<keyword evidence="6" id="KW-0418">Kinase</keyword>
<dbReference type="PROSITE" id="PS00372">
    <property type="entry name" value="PTS_EIIA_TYPE_2_HIS"/>
    <property type="match status" value="1"/>
</dbReference>
<dbReference type="GO" id="GO:0009401">
    <property type="term" value="P:phosphoenolpyruvate-dependent sugar phosphotransferase system"/>
    <property type="evidence" value="ECO:0007669"/>
    <property type="project" value="UniProtKB-KW"/>
</dbReference>
<sequence>MLTLKPEDIFIGCRANSKKKALRIAADSLQASGYVSEGFFESMVEREKALSTWLGAGVAMPHCSKEGIDLVRQTGFQLLQFPDGVGWGEGKVAFLVVAVAAKNNEHIDVIADLADLLDDEVKTTLLASADSKDAFMQILEGHSFKKDRI</sequence>
<name>A0A0H3HGR3_KLEM8</name>
<reference evidence="8 9" key="1">
    <citation type="journal article" date="2012" name="J. Bacteriol.">
        <title>Complete genome sequence of Klebsiella oxytoca KCTC 1686, used in production of 2,3-butanediol.</title>
        <authorList>
            <person name="Shin S.H."/>
            <person name="Kim S."/>
            <person name="Kim J.Y."/>
            <person name="Lee S."/>
            <person name="Um Y."/>
            <person name="Oh M.K."/>
            <person name="Kim Y.R."/>
            <person name="Lee J."/>
            <person name="Yang K.S."/>
        </authorList>
    </citation>
    <scope>NUCLEOTIDE SEQUENCE [LARGE SCALE GENOMIC DNA]</scope>
    <source>
        <strain evidence="9">ATCC 8724 / DSM 4798 / JCM 20051 / NBRC 3318 / NRRL B-199 / KCTC 1686</strain>
    </source>
</reference>
<evidence type="ECO:0000256" key="5">
    <source>
        <dbReference type="ARBA" id="ARBA00022683"/>
    </source>
</evidence>
<accession>A0A0H3HGR3</accession>
<dbReference type="GO" id="GO:0016301">
    <property type="term" value="F:kinase activity"/>
    <property type="evidence" value="ECO:0007669"/>
    <property type="project" value="UniProtKB-KW"/>
</dbReference>
<organism evidence="8 9">
    <name type="scientific">Klebsiella michiganensis (strain ATCC 8724 / DSM 4798 / JCM 20051 / NBRC 3318 / NRRL B-199 / KCTC 1686 / BUCSAV 143 / CCM 1901)</name>
    <dbReference type="NCBI Taxonomy" id="1006551"/>
    <lineage>
        <taxon>Bacteria</taxon>
        <taxon>Pseudomonadati</taxon>
        <taxon>Pseudomonadota</taxon>
        <taxon>Gammaproteobacteria</taxon>
        <taxon>Enterobacterales</taxon>
        <taxon>Enterobacteriaceae</taxon>
        <taxon>Klebsiella/Raoultella group</taxon>
        <taxon>Klebsiella</taxon>
    </lineage>
</organism>
<gene>
    <name evidence="8" type="ordered locus">KOX_24840</name>
</gene>
<dbReference type="InterPro" id="IPR016152">
    <property type="entry name" value="PTrfase/Anion_transptr"/>
</dbReference>
<dbReference type="HOGENOM" id="CLU_072531_3_0_6"/>
<dbReference type="EMBL" id="CP003218">
    <property type="protein sequence ID" value="AEX06683.1"/>
    <property type="molecule type" value="Genomic_DNA"/>
</dbReference>
<evidence type="ECO:0000256" key="1">
    <source>
        <dbReference type="ARBA" id="ARBA00022448"/>
    </source>
</evidence>
<proteinExistence type="predicted"/>
<dbReference type="KEGG" id="kox:KOX_24840"/>
<dbReference type="CDD" id="cd00211">
    <property type="entry name" value="PTS_IIA_fru"/>
    <property type="match status" value="1"/>
</dbReference>
<dbReference type="GO" id="GO:0090563">
    <property type="term" value="F:protein-phosphocysteine-sugar phosphotransferase activity"/>
    <property type="evidence" value="ECO:0007669"/>
    <property type="project" value="TreeGrafter"/>
</dbReference>
<feature type="domain" description="PTS EIIA type-2" evidence="7">
    <location>
        <begin position="2"/>
        <end position="142"/>
    </location>
</feature>